<dbReference type="EMBL" id="JBHSQW010000044">
    <property type="protein sequence ID" value="MFC5997059.1"/>
    <property type="molecule type" value="Genomic_DNA"/>
</dbReference>
<evidence type="ECO:0000256" key="3">
    <source>
        <dbReference type="ARBA" id="ARBA00022563"/>
    </source>
</evidence>
<dbReference type="PANTHER" id="PTHR11109">
    <property type="entry name" value="GTP CYCLOHYDROLASE I"/>
    <property type="match status" value="1"/>
</dbReference>
<feature type="compositionally biased region" description="Low complexity" evidence="6">
    <location>
        <begin position="7"/>
        <end position="22"/>
    </location>
</feature>
<dbReference type="SUPFAM" id="SSF55620">
    <property type="entry name" value="Tetrahydrobiopterin biosynthesis enzymes-like"/>
    <property type="match status" value="1"/>
</dbReference>
<gene>
    <name evidence="5 8" type="primary">folE</name>
    <name evidence="8" type="ORF">ACFQE5_22870</name>
</gene>
<sequence>MAADVTASPRQPPSSRAAAPAPRLRVVSDRAVDVAAAEQAVADLLRALGKDPESVHLADTPRRVASSFVELLTPRQFDLTTFPNDEGYDELVVATHLPVQSLCEHHLLPFCGVAHVGYLPGNRILGLSKLARVVELFAHDLQVQERLTKQVADWLQEHLAPRGVGVVIEAEHMCMSLRGVRANGSRTITSAVHGALRTDARSRHEFFALTGISS</sequence>
<dbReference type="NCBIfam" id="NF006825">
    <property type="entry name" value="PRK09347.1-2"/>
    <property type="match status" value="1"/>
</dbReference>
<accession>A0ABW1J941</accession>
<feature type="domain" description="GTP cyclohydrolase I" evidence="7">
    <location>
        <begin position="38"/>
        <end position="209"/>
    </location>
</feature>
<dbReference type="InterPro" id="IPR043133">
    <property type="entry name" value="GTP-CH-I_C/QueF"/>
</dbReference>
<protein>
    <recommendedName>
        <fullName evidence="5">GTP cyclohydrolase 1</fullName>
        <ecNumber evidence="5">3.5.4.16</ecNumber>
    </recommendedName>
    <alternativeName>
        <fullName evidence="5">GTP cyclohydrolase I</fullName>
        <shortName evidence="5">GTP-CH-I</shortName>
    </alternativeName>
</protein>
<comment type="caution">
    <text evidence="8">The sequence shown here is derived from an EMBL/GenBank/DDBJ whole genome shotgun (WGS) entry which is preliminary data.</text>
</comment>
<keyword evidence="3 5" id="KW-0554">One-carbon metabolism</keyword>
<dbReference type="GO" id="GO:0003934">
    <property type="term" value="F:GTP cyclohydrolase I activity"/>
    <property type="evidence" value="ECO:0007669"/>
    <property type="project" value="UniProtKB-EC"/>
</dbReference>
<dbReference type="EC" id="3.5.4.16" evidence="5"/>
<reference evidence="9" key="1">
    <citation type="journal article" date="2019" name="Int. J. Syst. Evol. Microbiol.">
        <title>The Global Catalogue of Microorganisms (GCM) 10K type strain sequencing project: providing services to taxonomists for standard genome sequencing and annotation.</title>
        <authorList>
            <consortium name="The Broad Institute Genomics Platform"/>
            <consortium name="The Broad Institute Genome Sequencing Center for Infectious Disease"/>
            <person name="Wu L."/>
            <person name="Ma J."/>
        </authorList>
    </citation>
    <scope>NUCLEOTIDE SEQUENCE [LARGE SCALE GENOMIC DNA]</scope>
    <source>
        <strain evidence="9">CCM 8391</strain>
    </source>
</reference>
<evidence type="ECO:0000259" key="7">
    <source>
        <dbReference type="Pfam" id="PF01227"/>
    </source>
</evidence>
<evidence type="ECO:0000256" key="5">
    <source>
        <dbReference type="HAMAP-Rule" id="MF_00223"/>
    </source>
</evidence>
<dbReference type="PANTHER" id="PTHR11109:SF7">
    <property type="entry name" value="GTP CYCLOHYDROLASE 1"/>
    <property type="match status" value="1"/>
</dbReference>
<dbReference type="InterPro" id="IPR001474">
    <property type="entry name" value="GTP_CycHdrlase_I"/>
</dbReference>
<dbReference type="Gene3D" id="1.10.286.10">
    <property type="match status" value="1"/>
</dbReference>
<evidence type="ECO:0000256" key="4">
    <source>
        <dbReference type="ARBA" id="ARBA00022801"/>
    </source>
</evidence>
<proteinExistence type="inferred from homology"/>
<keyword evidence="9" id="KW-1185">Reference proteome</keyword>
<feature type="binding site" evidence="5">
    <location>
        <position position="103"/>
    </location>
    <ligand>
        <name>Zn(2+)</name>
        <dbReference type="ChEBI" id="CHEBI:29105"/>
    </ligand>
</feature>
<keyword evidence="4 5" id="KW-0378">Hydrolase</keyword>
<keyword evidence="5" id="KW-0479">Metal-binding</keyword>
<dbReference type="HAMAP" id="MF_00223">
    <property type="entry name" value="FolE"/>
    <property type="match status" value="1"/>
</dbReference>
<keyword evidence="5" id="KW-0862">Zinc</keyword>
<dbReference type="Pfam" id="PF01227">
    <property type="entry name" value="GTP_cyclohydroI"/>
    <property type="match status" value="1"/>
</dbReference>
<feature type="region of interest" description="Disordered" evidence="6">
    <location>
        <begin position="1"/>
        <end position="22"/>
    </location>
</feature>
<feature type="binding site" evidence="5">
    <location>
        <position position="106"/>
    </location>
    <ligand>
        <name>Zn(2+)</name>
        <dbReference type="ChEBI" id="CHEBI:29105"/>
    </ligand>
</feature>
<evidence type="ECO:0000256" key="6">
    <source>
        <dbReference type="SAM" id="MobiDB-lite"/>
    </source>
</evidence>
<dbReference type="Gene3D" id="3.30.1130.10">
    <property type="match status" value="1"/>
</dbReference>
<dbReference type="Proteomes" id="UP001596302">
    <property type="component" value="Unassembled WGS sequence"/>
</dbReference>
<evidence type="ECO:0000313" key="8">
    <source>
        <dbReference type="EMBL" id="MFC5997059.1"/>
    </source>
</evidence>
<dbReference type="InterPro" id="IPR043134">
    <property type="entry name" value="GTP-CH-I_N"/>
</dbReference>
<dbReference type="InterPro" id="IPR020602">
    <property type="entry name" value="GTP_CycHdrlase_I_dom"/>
</dbReference>
<evidence type="ECO:0000256" key="1">
    <source>
        <dbReference type="ARBA" id="ARBA00001052"/>
    </source>
</evidence>
<organism evidence="8 9">
    <name type="scientific">Pseudonocardia hispaniensis</name>
    <dbReference type="NCBI Taxonomy" id="904933"/>
    <lineage>
        <taxon>Bacteria</taxon>
        <taxon>Bacillati</taxon>
        <taxon>Actinomycetota</taxon>
        <taxon>Actinomycetes</taxon>
        <taxon>Pseudonocardiales</taxon>
        <taxon>Pseudonocardiaceae</taxon>
        <taxon>Pseudonocardia</taxon>
    </lineage>
</organism>
<comment type="subunit">
    <text evidence="5">Homopolymer.</text>
</comment>
<feature type="binding site" evidence="5">
    <location>
        <position position="174"/>
    </location>
    <ligand>
        <name>Zn(2+)</name>
        <dbReference type="ChEBI" id="CHEBI:29105"/>
    </ligand>
</feature>
<comment type="pathway">
    <text evidence="2 5">Cofactor biosynthesis; 7,8-dihydroneopterin triphosphate biosynthesis; 7,8-dihydroneopterin triphosphate from GTP: step 1/1.</text>
</comment>
<name>A0ABW1J941_9PSEU</name>
<keyword evidence="5" id="KW-0547">Nucleotide-binding</keyword>
<dbReference type="RefSeq" id="WP_379587969.1">
    <property type="nucleotide sequence ID" value="NZ_JBHSQW010000044.1"/>
</dbReference>
<dbReference type="NCBIfam" id="NF006826">
    <property type="entry name" value="PRK09347.1-3"/>
    <property type="match status" value="1"/>
</dbReference>
<evidence type="ECO:0000313" key="9">
    <source>
        <dbReference type="Proteomes" id="UP001596302"/>
    </source>
</evidence>
<keyword evidence="5" id="KW-0342">GTP-binding</keyword>
<comment type="similarity">
    <text evidence="5">Belongs to the GTP cyclohydrolase I family.</text>
</comment>
<comment type="catalytic activity">
    <reaction evidence="1 5">
        <text>GTP + H2O = 7,8-dihydroneopterin 3'-triphosphate + formate + H(+)</text>
        <dbReference type="Rhea" id="RHEA:17473"/>
        <dbReference type="ChEBI" id="CHEBI:15377"/>
        <dbReference type="ChEBI" id="CHEBI:15378"/>
        <dbReference type="ChEBI" id="CHEBI:15740"/>
        <dbReference type="ChEBI" id="CHEBI:37565"/>
        <dbReference type="ChEBI" id="CHEBI:58462"/>
        <dbReference type="EC" id="3.5.4.16"/>
    </reaction>
</comment>
<dbReference type="NCBIfam" id="TIGR00063">
    <property type="entry name" value="folE"/>
    <property type="match status" value="1"/>
</dbReference>
<evidence type="ECO:0000256" key="2">
    <source>
        <dbReference type="ARBA" id="ARBA00005080"/>
    </source>
</evidence>